<dbReference type="InterPro" id="IPR000719">
    <property type="entry name" value="Prot_kinase_dom"/>
</dbReference>
<dbReference type="EMBL" id="GL629769">
    <property type="protein sequence ID" value="EFX03015.1"/>
    <property type="molecule type" value="Genomic_DNA"/>
</dbReference>
<dbReference type="InterPro" id="IPR050647">
    <property type="entry name" value="Plant_LRR-RLKs"/>
</dbReference>
<dbReference type="PANTHER" id="PTHR48056:SF34">
    <property type="entry name" value="LRR RECEPTOR-LIKE SERINE_THREONINE-PROTEIN KINASE ERL1"/>
    <property type="match status" value="1"/>
</dbReference>
<proteinExistence type="predicted"/>
<dbReference type="GO" id="GO:0033612">
    <property type="term" value="F:receptor serine/threonine kinase binding"/>
    <property type="evidence" value="ECO:0007669"/>
    <property type="project" value="TreeGrafter"/>
</dbReference>
<dbReference type="Gene3D" id="3.80.10.10">
    <property type="entry name" value="Ribonuclease Inhibitor"/>
    <property type="match status" value="2"/>
</dbReference>
<keyword evidence="1" id="KW-0433">Leucine-rich repeat</keyword>
<protein>
    <submittedName>
        <fullName evidence="4">Serine/threonine-protein kinase</fullName>
    </submittedName>
</protein>
<dbReference type="InterPro" id="IPR011009">
    <property type="entry name" value="Kinase-like_dom_sf"/>
</dbReference>
<dbReference type="PROSITE" id="PS50011">
    <property type="entry name" value="PROTEIN_KINASE_DOM"/>
    <property type="match status" value="1"/>
</dbReference>
<dbReference type="RefSeq" id="XP_014172497.1">
    <property type="nucleotide sequence ID" value="XM_014317022.1"/>
</dbReference>
<evidence type="ECO:0000259" key="3">
    <source>
        <dbReference type="PROSITE" id="PS50011"/>
    </source>
</evidence>
<dbReference type="GO" id="GO:0005524">
    <property type="term" value="F:ATP binding"/>
    <property type="evidence" value="ECO:0007669"/>
    <property type="project" value="InterPro"/>
</dbReference>
<organism evidence="5">
    <name type="scientific">Grosmannia clavigera (strain kw1407 / UAMH 11150)</name>
    <name type="common">Blue stain fungus</name>
    <name type="synonym">Graphiocladiella clavigera</name>
    <dbReference type="NCBI Taxonomy" id="655863"/>
    <lineage>
        <taxon>Eukaryota</taxon>
        <taxon>Fungi</taxon>
        <taxon>Dikarya</taxon>
        <taxon>Ascomycota</taxon>
        <taxon>Pezizomycotina</taxon>
        <taxon>Sordariomycetes</taxon>
        <taxon>Sordariomycetidae</taxon>
        <taxon>Ophiostomatales</taxon>
        <taxon>Ophiostomataceae</taxon>
        <taxon>Leptographium</taxon>
    </lineage>
</organism>
<gene>
    <name evidence="4" type="ORF">CMQ_2944</name>
</gene>
<dbReference type="GeneID" id="25975989"/>
<evidence type="ECO:0000313" key="5">
    <source>
        <dbReference type="Proteomes" id="UP000007796"/>
    </source>
</evidence>
<dbReference type="PANTHER" id="PTHR48056">
    <property type="entry name" value="LRR RECEPTOR-LIKE SERINE/THREONINE-PROTEIN KINASE-RELATED"/>
    <property type="match status" value="1"/>
</dbReference>
<dbReference type="Proteomes" id="UP000007796">
    <property type="component" value="Unassembled WGS sequence"/>
</dbReference>
<evidence type="ECO:0000256" key="2">
    <source>
        <dbReference type="ARBA" id="ARBA00022737"/>
    </source>
</evidence>
<keyword evidence="2" id="KW-0677">Repeat</keyword>
<dbReference type="Pfam" id="PF07714">
    <property type="entry name" value="PK_Tyr_Ser-Thr"/>
    <property type="match status" value="1"/>
</dbReference>
<dbReference type="Gene3D" id="1.10.510.10">
    <property type="entry name" value="Transferase(Phosphotransferase) domain 1"/>
    <property type="match status" value="1"/>
</dbReference>
<dbReference type="GO" id="GO:0004672">
    <property type="term" value="F:protein kinase activity"/>
    <property type="evidence" value="ECO:0007669"/>
    <property type="project" value="InterPro"/>
</dbReference>
<dbReference type="SUPFAM" id="SSF56112">
    <property type="entry name" value="Protein kinase-like (PK-like)"/>
    <property type="match status" value="1"/>
</dbReference>
<evidence type="ECO:0000256" key="1">
    <source>
        <dbReference type="ARBA" id="ARBA00022614"/>
    </source>
</evidence>
<dbReference type="OrthoDB" id="1668230at2759"/>
<keyword evidence="5" id="KW-1185">Reference proteome</keyword>
<dbReference type="STRING" id="655863.F0XHR2"/>
<keyword evidence="4" id="KW-0808">Transferase</keyword>
<dbReference type="InterPro" id="IPR032675">
    <property type="entry name" value="LRR_dom_sf"/>
</dbReference>
<dbReference type="HOGENOM" id="CLU_035565_0_0_1"/>
<sequence>MQTLATLLAGGYRGAGLTKLKLGERLADGQLPQAILDDLGDTLEHLDLSGTGLASLPADFGARLPRLRIAFFSSCAFESFPAAALAGCGQLEMVAFRSNGMASLPAEAFEEEDGAGGSRPTPLAKRLRWLILTDNRLATLPASISRCGCLEKCMLSGNRLEALPDAMAACQSLTLLRLSANRMDRLPGWLLTAMPRLAFLSFAGNPCSSAAPSATTTRPSTASASALPHIDWKQIEVHHVLGEGASGIISKGVVRSSSGLSGESTPVSGMSTPALQSATTTTVAEDAVAIKIFRGALTSDGTPFDEMAANIAAGHHVNLVRVHGQIRFAEEEEGGEEDEILEEAEKTKEEIQDAFKGGIVMELIPPHYRVLGQPPSFASCTRDRFDDRDDSSPLSVDAALSILAGVASAAEHLHGRGIAHGDLYAHNILVTGHDKSSKDDKMDTHAILSDFGAATLYGTAGLLDPLLEKIEVLAFAHLVADVLGLIGDTATDETTTTVGSRLQDLHRQCEVAEVAARPTFATVVGRLTDIQSEWSSRPRTCA</sequence>
<keyword evidence="4" id="KW-0418">Kinase</keyword>
<dbReference type="SUPFAM" id="SSF52058">
    <property type="entry name" value="L domain-like"/>
    <property type="match status" value="1"/>
</dbReference>
<dbReference type="eggNOG" id="KOG0619">
    <property type="taxonomic scope" value="Eukaryota"/>
</dbReference>
<dbReference type="InParanoid" id="F0XHR2"/>
<dbReference type="AlphaFoldDB" id="F0XHR2"/>
<evidence type="ECO:0000313" key="4">
    <source>
        <dbReference type="EMBL" id="EFX03015.1"/>
    </source>
</evidence>
<name>F0XHR2_GROCL</name>
<dbReference type="InterPro" id="IPR001245">
    <property type="entry name" value="Ser-Thr/Tyr_kinase_cat_dom"/>
</dbReference>
<feature type="domain" description="Protein kinase" evidence="3">
    <location>
        <begin position="235"/>
        <end position="542"/>
    </location>
</feature>
<accession>F0XHR2</accession>
<reference evidence="4 5" key="1">
    <citation type="journal article" date="2011" name="Proc. Natl. Acad. Sci. U.S.A.">
        <title>Genome and transcriptome analyses of the mountain pine beetle-fungal symbiont Grosmannia clavigera, a lodgepole pine pathogen.</title>
        <authorList>
            <person name="DiGuistini S."/>
            <person name="Wang Y."/>
            <person name="Liao N.Y."/>
            <person name="Taylor G."/>
            <person name="Tanguay P."/>
            <person name="Feau N."/>
            <person name="Henrissat B."/>
            <person name="Chan S.K."/>
            <person name="Hesse-Orce U."/>
            <person name="Alamouti S.M."/>
            <person name="Tsui C.K.M."/>
            <person name="Docking R.T."/>
            <person name="Levasseur A."/>
            <person name="Haridas S."/>
            <person name="Robertson G."/>
            <person name="Birol I."/>
            <person name="Holt R.A."/>
            <person name="Marra M.A."/>
            <person name="Hamelin R.C."/>
            <person name="Hirst M."/>
            <person name="Jones S.J.M."/>
            <person name="Bohlmann J."/>
            <person name="Breuil C."/>
        </authorList>
    </citation>
    <scope>NUCLEOTIDE SEQUENCE [LARGE SCALE GENOMIC DNA]</scope>
    <source>
        <strain evidence="5">kw1407 / UAMH 11150</strain>
    </source>
</reference>